<accession>A0A9D4V5W0</accession>
<organism evidence="2 3">
    <name type="scientific">Adiantum capillus-veneris</name>
    <name type="common">Maidenhair fern</name>
    <dbReference type="NCBI Taxonomy" id="13818"/>
    <lineage>
        <taxon>Eukaryota</taxon>
        <taxon>Viridiplantae</taxon>
        <taxon>Streptophyta</taxon>
        <taxon>Embryophyta</taxon>
        <taxon>Tracheophyta</taxon>
        <taxon>Polypodiopsida</taxon>
        <taxon>Polypodiidae</taxon>
        <taxon>Polypodiales</taxon>
        <taxon>Pteridineae</taxon>
        <taxon>Pteridaceae</taxon>
        <taxon>Vittarioideae</taxon>
        <taxon>Adiantum</taxon>
    </lineage>
</organism>
<dbReference type="AlphaFoldDB" id="A0A9D4V5W0"/>
<feature type="region of interest" description="Disordered" evidence="1">
    <location>
        <begin position="128"/>
        <end position="196"/>
    </location>
</feature>
<evidence type="ECO:0000313" key="2">
    <source>
        <dbReference type="EMBL" id="KAI5080233.1"/>
    </source>
</evidence>
<proteinExistence type="predicted"/>
<feature type="compositionally biased region" description="Basic and acidic residues" evidence="1">
    <location>
        <begin position="185"/>
        <end position="196"/>
    </location>
</feature>
<keyword evidence="3" id="KW-1185">Reference proteome</keyword>
<evidence type="ECO:0000313" key="3">
    <source>
        <dbReference type="Proteomes" id="UP000886520"/>
    </source>
</evidence>
<evidence type="ECO:0000256" key="1">
    <source>
        <dbReference type="SAM" id="MobiDB-lite"/>
    </source>
</evidence>
<feature type="compositionally biased region" description="Basic and acidic residues" evidence="1">
    <location>
        <begin position="148"/>
        <end position="158"/>
    </location>
</feature>
<name>A0A9D4V5W0_ADICA</name>
<reference evidence="2 3" key="1">
    <citation type="submission" date="2021-01" db="EMBL/GenBank/DDBJ databases">
        <title>Adiantum capillus-veneris genome.</title>
        <authorList>
            <person name="Fang Y."/>
            <person name="Liao Q."/>
        </authorList>
    </citation>
    <scope>NUCLEOTIDE SEQUENCE [LARGE SCALE GENOMIC DNA]</scope>
    <source>
        <strain evidence="2">H3</strain>
        <tissue evidence="2">Leaf</tissue>
    </source>
</reference>
<comment type="caution">
    <text evidence="2">The sequence shown here is derived from an EMBL/GenBank/DDBJ whole genome shotgun (WGS) entry which is preliminary data.</text>
</comment>
<gene>
    <name evidence="2" type="ORF">GOP47_0005712</name>
</gene>
<protein>
    <submittedName>
        <fullName evidence="2">Uncharacterized protein</fullName>
    </submittedName>
</protein>
<dbReference type="Proteomes" id="UP000886520">
    <property type="component" value="Chromosome 5"/>
</dbReference>
<dbReference type="EMBL" id="JABFUD020000005">
    <property type="protein sequence ID" value="KAI5080233.1"/>
    <property type="molecule type" value="Genomic_DNA"/>
</dbReference>
<sequence length="196" mass="22291">MVHVYNFLKGGAMKAYTTDWLTKLSENYKAMEVRLEGGSWGYLKMEVFGLGYHSLEVHPPGGAWDCDRPRVGMAAKLQDKFFFFKDGQAIKKRAAVDCKKRAPWWYRVEKKKRAPWWYRVEKRKGGHLEGKQEASLHGMKTGCQQGATKDRRGPESRHWQTGRAARGKRTARESAGRRVAGGRHAGGERRSSFSGS</sequence>